<keyword evidence="2" id="KW-0479">Metal-binding</keyword>
<dbReference type="eggNOG" id="COG3770">
    <property type="taxonomic scope" value="Bacteria"/>
</dbReference>
<dbReference type="InterPro" id="IPR005073">
    <property type="entry name" value="Peptidase_M74"/>
</dbReference>
<keyword evidence="5 10" id="KW-0378">Hydrolase</keyword>
<proteinExistence type="predicted"/>
<keyword evidence="3 9" id="KW-0732">Signal</keyword>
<comment type="caution">
    <text evidence="10">The sequence shown here is derived from an EMBL/GenBank/DDBJ whole genome shotgun (WGS) entry which is preliminary data.</text>
</comment>
<dbReference type="GO" id="GO:0046872">
    <property type="term" value="F:metal ion binding"/>
    <property type="evidence" value="ECO:0007669"/>
    <property type="project" value="UniProtKB-KW"/>
</dbReference>
<feature type="signal peptide" evidence="9">
    <location>
        <begin position="1"/>
        <end position="30"/>
    </location>
</feature>
<feature type="disulfide bond" evidence="8">
    <location>
        <begin position="198"/>
        <end position="245"/>
    </location>
</feature>
<dbReference type="EMBL" id="JEMY01000051">
    <property type="protein sequence ID" value="EXI85692.1"/>
    <property type="molecule type" value="Genomic_DNA"/>
</dbReference>
<evidence type="ECO:0000256" key="4">
    <source>
        <dbReference type="ARBA" id="ARBA00022764"/>
    </source>
</evidence>
<dbReference type="GO" id="GO:0004252">
    <property type="term" value="F:serine-type endopeptidase activity"/>
    <property type="evidence" value="ECO:0007669"/>
    <property type="project" value="InterPro"/>
</dbReference>
<reference evidence="10" key="1">
    <citation type="submission" date="2014-02" db="EMBL/GenBank/DDBJ databases">
        <title>Expanding our view of genomic diversity in Candidatus Accumulibacter clades.</title>
        <authorList>
            <person name="Skennerton C.T."/>
            <person name="Barr J.J."/>
            <person name="Slater F.R."/>
            <person name="Bond P.L."/>
            <person name="Tyson G.W."/>
        </authorList>
    </citation>
    <scope>NUCLEOTIDE SEQUENCE [LARGE SCALE GENOMIC DNA]</scope>
</reference>
<dbReference type="SUPFAM" id="SSF55166">
    <property type="entry name" value="Hedgehog/DD-peptidase"/>
    <property type="match status" value="1"/>
</dbReference>
<dbReference type="Pfam" id="PF03411">
    <property type="entry name" value="Peptidase_M74"/>
    <property type="match status" value="1"/>
</dbReference>
<dbReference type="Proteomes" id="UP000022141">
    <property type="component" value="Unassembled WGS sequence"/>
</dbReference>
<dbReference type="PATRIC" id="fig|1454004.3.peg.3507"/>
<feature type="chain" id="PRO_5001462206" evidence="9">
    <location>
        <begin position="31"/>
        <end position="281"/>
    </location>
</feature>
<keyword evidence="4" id="KW-0574">Periplasm</keyword>
<evidence type="ECO:0000256" key="6">
    <source>
        <dbReference type="ARBA" id="ARBA00022833"/>
    </source>
</evidence>
<dbReference type="STRING" id="1454004.AW11_03404"/>
<accession>A0A011Q8Y9</accession>
<gene>
    <name evidence="10" type="primary">mepA</name>
    <name evidence="10" type="ORF">AW11_03404</name>
</gene>
<dbReference type="GO" id="GO:0030288">
    <property type="term" value="C:outer membrane-bounded periplasmic space"/>
    <property type="evidence" value="ECO:0007669"/>
    <property type="project" value="InterPro"/>
</dbReference>
<dbReference type="GO" id="GO:0008237">
    <property type="term" value="F:metallopeptidase activity"/>
    <property type="evidence" value="ECO:0007669"/>
    <property type="project" value="UniProtKB-KW"/>
</dbReference>
<evidence type="ECO:0000256" key="9">
    <source>
        <dbReference type="SAM" id="SignalP"/>
    </source>
</evidence>
<feature type="disulfide bond" evidence="8">
    <location>
        <begin position="226"/>
        <end position="233"/>
    </location>
</feature>
<keyword evidence="6" id="KW-0862">Zinc</keyword>
<dbReference type="EC" id="3.4.24.-" evidence="10"/>
<dbReference type="AlphaFoldDB" id="A0A011Q8Y9"/>
<evidence type="ECO:0000256" key="8">
    <source>
        <dbReference type="PIRSR" id="PIRSR018455-2"/>
    </source>
</evidence>
<organism evidence="10 11">
    <name type="scientific">Accumulibacter regalis</name>
    <dbReference type="NCBI Taxonomy" id="522306"/>
    <lineage>
        <taxon>Bacteria</taxon>
        <taxon>Pseudomonadati</taxon>
        <taxon>Pseudomonadota</taxon>
        <taxon>Betaproteobacteria</taxon>
        <taxon>Candidatus Accumulibacter</taxon>
    </lineage>
</organism>
<dbReference type="Gene3D" id="3.30.1380.10">
    <property type="match status" value="1"/>
</dbReference>
<evidence type="ECO:0000256" key="2">
    <source>
        <dbReference type="ARBA" id="ARBA00022723"/>
    </source>
</evidence>
<feature type="disulfide bond" evidence="8">
    <location>
        <begin position="54"/>
        <end position="277"/>
    </location>
</feature>
<dbReference type="PIRSF" id="PIRSF018455">
    <property type="entry name" value="MepA"/>
    <property type="match status" value="1"/>
</dbReference>
<keyword evidence="11" id="KW-1185">Reference proteome</keyword>
<evidence type="ECO:0000313" key="11">
    <source>
        <dbReference type="Proteomes" id="UP000022141"/>
    </source>
</evidence>
<evidence type="ECO:0000256" key="1">
    <source>
        <dbReference type="ARBA" id="ARBA00022670"/>
    </source>
</evidence>
<dbReference type="NCBIfam" id="NF006947">
    <property type="entry name" value="PRK09429.1"/>
    <property type="match status" value="1"/>
</dbReference>
<evidence type="ECO:0000313" key="10">
    <source>
        <dbReference type="EMBL" id="EXI85692.1"/>
    </source>
</evidence>
<sequence>MNRHLFLATKAPALLLATWLTVGATASALASPWAQVKLPSDGPPRVIGAVSNGCIAGAQSLPAEGDGYVSIRRYRNRFYGHAELLHLVADLGREQARRGPGLVMIGDLSQPRGGLMSTSHRSHQNGLDVDIWFQLAPSAAAANRDTANQPDPPSMVTADGEGLSTLWGDDQQALLKAAAEDPRVDRIFVNAAIKRGLCASENDRAWLRKLRPWFGHDAHFHVRLHCPADSGQCQQQAVIPAGDGCGDELDWWFSAEARQPAKKGAAPRAEPVTLAACRSLL</sequence>
<keyword evidence="1" id="KW-0645">Protease</keyword>
<dbReference type="GO" id="GO:0006508">
    <property type="term" value="P:proteolysis"/>
    <property type="evidence" value="ECO:0007669"/>
    <property type="project" value="UniProtKB-KW"/>
</dbReference>
<name>A0A011Q8Y9_ACCRE</name>
<protein>
    <submittedName>
        <fullName evidence="10">Penicillin-insensitive murein endopeptidase</fullName>
        <ecNumber evidence="10">3.4.24.-</ecNumber>
    </submittedName>
</protein>
<evidence type="ECO:0000256" key="5">
    <source>
        <dbReference type="ARBA" id="ARBA00022801"/>
    </source>
</evidence>
<keyword evidence="8" id="KW-1015">Disulfide bond</keyword>
<dbReference type="InterPro" id="IPR009045">
    <property type="entry name" value="Zn_M74/Hedgehog-like"/>
</dbReference>
<evidence type="ECO:0000256" key="7">
    <source>
        <dbReference type="ARBA" id="ARBA00023049"/>
    </source>
</evidence>
<keyword evidence="7" id="KW-0482">Metalloprotease</keyword>
<evidence type="ECO:0000256" key="3">
    <source>
        <dbReference type="ARBA" id="ARBA00022729"/>
    </source>
</evidence>